<dbReference type="AlphaFoldDB" id="E1WKY0"/>
<sequence length="31" mass="3827">MCQKHNLVIIKDFKKEKDVRQRTPHLHLRTL</sequence>
<dbReference type="Proteomes" id="UP000008560">
    <property type="component" value="Chromosome"/>
</dbReference>
<dbReference type="HOGENOM" id="CLU_3395030_0_0_10"/>
<proteinExistence type="predicted"/>
<accession>E1WKY0</accession>
<reference evidence="1 2" key="1">
    <citation type="journal article" date="2010" name="Microbiology">
        <title>Twenty-eight divergent polysaccharide loci specifying within- and amongst-strain capsule diversity in three strains of Bacteroides fragilis.</title>
        <authorList>
            <person name="Patrick S."/>
            <person name="Blakely G.W."/>
            <person name="Houston S."/>
            <person name="Moore J."/>
            <person name="Abratt V.R."/>
            <person name="Bertalan M."/>
            <person name="Cerdeno-Tarraga A.M."/>
            <person name="Quail M.A."/>
            <person name="Corton N."/>
            <person name="Corton C."/>
            <person name="Bignell A."/>
            <person name="Barron A."/>
            <person name="Clark L."/>
            <person name="Bentley S.D."/>
            <person name="Parkhill J."/>
        </authorList>
    </citation>
    <scope>NUCLEOTIDE SEQUENCE [LARGE SCALE GENOMIC DNA]</scope>
    <source>
        <strain evidence="1 2">638R</strain>
    </source>
</reference>
<dbReference type="KEGG" id="bfg:BF638R_0552"/>
<name>E1WKY0_BACF6</name>
<evidence type="ECO:0000313" key="1">
    <source>
        <dbReference type="EMBL" id="CBW21143.1"/>
    </source>
</evidence>
<gene>
    <name evidence="1" type="ordered locus">BF638R_0552</name>
</gene>
<organism evidence="1 2">
    <name type="scientific">Bacteroides fragilis (strain 638R)</name>
    <dbReference type="NCBI Taxonomy" id="862962"/>
    <lineage>
        <taxon>Bacteria</taxon>
        <taxon>Pseudomonadati</taxon>
        <taxon>Bacteroidota</taxon>
        <taxon>Bacteroidia</taxon>
        <taxon>Bacteroidales</taxon>
        <taxon>Bacteroidaceae</taxon>
        <taxon>Bacteroides</taxon>
    </lineage>
</organism>
<dbReference type="EMBL" id="FQ312004">
    <property type="protein sequence ID" value="CBW21143.1"/>
    <property type="molecule type" value="Genomic_DNA"/>
</dbReference>
<protein>
    <submittedName>
        <fullName evidence="1">Uncharacterized protein</fullName>
    </submittedName>
</protein>
<evidence type="ECO:0000313" key="2">
    <source>
        <dbReference type="Proteomes" id="UP000008560"/>
    </source>
</evidence>